<dbReference type="GO" id="GO:0030170">
    <property type="term" value="F:pyridoxal phosphate binding"/>
    <property type="evidence" value="ECO:0007669"/>
    <property type="project" value="TreeGrafter"/>
</dbReference>
<dbReference type="SUPFAM" id="SSF53383">
    <property type="entry name" value="PLP-dependent transferases"/>
    <property type="match status" value="1"/>
</dbReference>
<sequence>MKRKQALQPLSLMDLPGQFKRIKKQAIPRMMNVLKSGRYILGPEVELFEKEFAKFCHVKHCIGTGSGTESLILALRALNIGSGDEVITVPNTFTATAEAIALVGARVVFCDIDPDTKNLDPDACSKRITKKTKAIIPVHLHGNPVDMDRLYEITRPRRIAVIEDAAQAHGARYKGKVIGSLPSECASFSFHPVKNLGSFGDAGALVTNDDKLAATVRLMINHGRTGHNRHILIGTTGRMDALQAAVLIAKLPYLSGWREKRERFVSYYKKRLPNHCKTISLTPHSESAHHVFAILVPHRDTLAAFLEKNNVEVGMHYPIPLHLQKAYAYLGYRRGDFPHAEHYAAQTLSLPLYPHMKFRDIDRVATLIKAFYER</sequence>
<evidence type="ECO:0008006" key="8">
    <source>
        <dbReference type="Google" id="ProtNLM"/>
    </source>
</evidence>
<evidence type="ECO:0000256" key="1">
    <source>
        <dbReference type="ARBA" id="ARBA00022898"/>
    </source>
</evidence>
<dbReference type="PIRSF" id="PIRSF000390">
    <property type="entry name" value="PLP_StrS"/>
    <property type="match status" value="1"/>
</dbReference>
<reference evidence="6 7" key="1">
    <citation type="journal article" date="2016" name="Nat. Commun.">
        <title>Thousands of microbial genomes shed light on interconnected biogeochemical processes in an aquifer system.</title>
        <authorList>
            <person name="Anantharaman K."/>
            <person name="Brown C.T."/>
            <person name="Hug L.A."/>
            <person name="Sharon I."/>
            <person name="Castelle C.J."/>
            <person name="Probst A.J."/>
            <person name="Thomas B.C."/>
            <person name="Singh A."/>
            <person name="Wilkins M.J."/>
            <person name="Karaoz U."/>
            <person name="Brodie E.L."/>
            <person name="Williams K.H."/>
            <person name="Hubbard S.S."/>
            <person name="Banfield J.F."/>
        </authorList>
    </citation>
    <scope>NUCLEOTIDE SEQUENCE [LARGE SCALE GENOMIC DNA]</scope>
</reference>
<dbReference type="InterPro" id="IPR000653">
    <property type="entry name" value="DegT/StrS_aminotransferase"/>
</dbReference>
<dbReference type="EMBL" id="MGAU01000070">
    <property type="protein sequence ID" value="OGK52988.1"/>
    <property type="molecule type" value="Genomic_DNA"/>
</dbReference>
<evidence type="ECO:0000313" key="7">
    <source>
        <dbReference type="Proteomes" id="UP000178486"/>
    </source>
</evidence>
<dbReference type="InterPro" id="IPR015421">
    <property type="entry name" value="PyrdxlP-dep_Trfase_major"/>
</dbReference>
<keyword evidence="1 4" id="KW-0663">Pyridoxal phosphate</keyword>
<dbReference type="PANTHER" id="PTHR30244:SF36">
    <property type="entry name" value="3-OXO-GLUCOSE-6-PHOSPHATE:GLUTAMATE AMINOTRANSFERASE"/>
    <property type="match status" value="1"/>
</dbReference>
<name>A0A1F7JBJ7_9BACT</name>
<comment type="similarity">
    <text evidence="2 5">Belongs to the DegT/DnrJ/EryC1 family.</text>
</comment>
<organism evidence="6 7">
    <name type="scientific">Candidatus Roizmanbacteria bacterium RIFCSPLOWO2_01_FULL_45_11</name>
    <dbReference type="NCBI Taxonomy" id="1802070"/>
    <lineage>
        <taxon>Bacteria</taxon>
        <taxon>Candidatus Roizmaniibacteriota</taxon>
    </lineage>
</organism>
<feature type="modified residue" description="N6-(pyridoxal phosphate)lysine" evidence="4">
    <location>
        <position position="194"/>
    </location>
</feature>
<dbReference type="Proteomes" id="UP000178486">
    <property type="component" value="Unassembled WGS sequence"/>
</dbReference>
<evidence type="ECO:0000256" key="3">
    <source>
        <dbReference type="PIRSR" id="PIRSR000390-1"/>
    </source>
</evidence>
<dbReference type="CDD" id="cd00616">
    <property type="entry name" value="AHBA_syn"/>
    <property type="match status" value="1"/>
</dbReference>
<dbReference type="Pfam" id="PF01041">
    <property type="entry name" value="DegT_DnrJ_EryC1"/>
    <property type="match status" value="1"/>
</dbReference>
<dbReference type="InterPro" id="IPR015422">
    <property type="entry name" value="PyrdxlP-dep_Trfase_small"/>
</dbReference>
<dbReference type="GO" id="GO:0000271">
    <property type="term" value="P:polysaccharide biosynthetic process"/>
    <property type="evidence" value="ECO:0007669"/>
    <property type="project" value="TreeGrafter"/>
</dbReference>
<evidence type="ECO:0000256" key="5">
    <source>
        <dbReference type="RuleBase" id="RU004508"/>
    </source>
</evidence>
<dbReference type="AlphaFoldDB" id="A0A1F7JBJ7"/>
<dbReference type="Gene3D" id="3.40.640.10">
    <property type="entry name" value="Type I PLP-dependent aspartate aminotransferase-like (Major domain)"/>
    <property type="match status" value="1"/>
</dbReference>
<proteinExistence type="inferred from homology"/>
<feature type="active site" description="Proton acceptor" evidence="3">
    <location>
        <position position="194"/>
    </location>
</feature>
<comment type="caution">
    <text evidence="6">The sequence shown here is derived from an EMBL/GenBank/DDBJ whole genome shotgun (WGS) entry which is preliminary data.</text>
</comment>
<evidence type="ECO:0000313" key="6">
    <source>
        <dbReference type="EMBL" id="OGK52988.1"/>
    </source>
</evidence>
<dbReference type="GO" id="GO:0008483">
    <property type="term" value="F:transaminase activity"/>
    <property type="evidence" value="ECO:0007669"/>
    <property type="project" value="TreeGrafter"/>
</dbReference>
<evidence type="ECO:0000256" key="2">
    <source>
        <dbReference type="ARBA" id="ARBA00037999"/>
    </source>
</evidence>
<evidence type="ECO:0000256" key="4">
    <source>
        <dbReference type="PIRSR" id="PIRSR000390-2"/>
    </source>
</evidence>
<gene>
    <name evidence="6" type="ORF">A3B56_03335</name>
</gene>
<accession>A0A1F7JBJ7</accession>
<protein>
    <recommendedName>
        <fullName evidence="8">Transcriptional regulator</fullName>
    </recommendedName>
</protein>
<dbReference type="Gene3D" id="3.90.1150.10">
    <property type="entry name" value="Aspartate Aminotransferase, domain 1"/>
    <property type="match status" value="1"/>
</dbReference>
<dbReference type="InterPro" id="IPR015424">
    <property type="entry name" value="PyrdxlP-dep_Trfase"/>
</dbReference>
<dbReference type="PANTHER" id="PTHR30244">
    <property type="entry name" value="TRANSAMINASE"/>
    <property type="match status" value="1"/>
</dbReference>